<feature type="domain" description="DH" evidence="1">
    <location>
        <begin position="70"/>
        <end position="266"/>
    </location>
</feature>
<dbReference type="Proteomes" id="UP000016088">
    <property type="component" value="Unassembled WGS sequence"/>
</dbReference>
<evidence type="ECO:0000313" key="2">
    <source>
        <dbReference type="EMBL" id="EPX75015.1"/>
    </source>
</evidence>
<dbReference type="GeneID" id="25031471"/>
<dbReference type="InterPro" id="IPR035899">
    <property type="entry name" value="DBL_dom_sf"/>
</dbReference>
<dbReference type="SUPFAM" id="SSF48065">
    <property type="entry name" value="DBL homology domain (DH-domain)"/>
    <property type="match status" value="1"/>
</dbReference>
<proteinExistence type="predicted"/>
<dbReference type="Pfam" id="PF00621">
    <property type="entry name" value="RhoGEF"/>
    <property type="match status" value="1"/>
</dbReference>
<gene>
    <name evidence="2" type="ORF">SOCG_02494</name>
</gene>
<dbReference type="GO" id="GO:0036391">
    <property type="term" value="C:medial cortex septin ring"/>
    <property type="evidence" value="ECO:0007669"/>
    <property type="project" value="EnsemblFungi"/>
</dbReference>
<dbReference type="VEuPathDB" id="FungiDB:SOCG_02494"/>
<dbReference type="CDD" id="cd00160">
    <property type="entry name" value="RhoGEF"/>
    <property type="match status" value="1"/>
</dbReference>
<organism evidence="2 3">
    <name type="scientific">Schizosaccharomyces octosporus (strain yFS286)</name>
    <name type="common">Fission yeast</name>
    <name type="synonym">Octosporomyces octosporus</name>
    <dbReference type="NCBI Taxonomy" id="483514"/>
    <lineage>
        <taxon>Eukaryota</taxon>
        <taxon>Fungi</taxon>
        <taxon>Dikarya</taxon>
        <taxon>Ascomycota</taxon>
        <taxon>Taphrinomycotina</taxon>
        <taxon>Schizosaccharomycetes</taxon>
        <taxon>Schizosaccharomycetales</taxon>
        <taxon>Schizosaccharomycetaceae</taxon>
        <taxon>Schizosaccharomyces</taxon>
    </lineage>
</organism>
<reference evidence="2 3" key="1">
    <citation type="journal article" date="2011" name="Science">
        <title>Comparative functional genomics of the fission yeasts.</title>
        <authorList>
            <person name="Rhind N."/>
            <person name="Chen Z."/>
            <person name="Yassour M."/>
            <person name="Thompson D.A."/>
            <person name="Haas B.J."/>
            <person name="Habib N."/>
            <person name="Wapinski I."/>
            <person name="Roy S."/>
            <person name="Lin M.F."/>
            <person name="Heiman D.I."/>
            <person name="Young S.K."/>
            <person name="Furuya K."/>
            <person name="Guo Y."/>
            <person name="Pidoux A."/>
            <person name="Chen H.M."/>
            <person name="Robbertse B."/>
            <person name="Goldberg J.M."/>
            <person name="Aoki K."/>
            <person name="Bayne E.H."/>
            <person name="Berlin A.M."/>
            <person name="Desjardins C.A."/>
            <person name="Dobbs E."/>
            <person name="Dukaj L."/>
            <person name="Fan L."/>
            <person name="FitzGerald M.G."/>
            <person name="French C."/>
            <person name="Gujja S."/>
            <person name="Hansen K."/>
            <person name="Keifenheim D."/>
            <person name="Levin J.Z."/>
            <person name="Mosher R.A."/>
            <person name="Mueller C.A."/>
            <person name="Pfiffner J."/>
            <person name="Priest M."/>
            <person name="Russ C."/>
            <person name="Smialowska A."/>
            <person name="Swoboda P."/>
            <person name="Sykes S.M."/>
            <person name="Vaughn M."/>
            <person name="Vengrova S."/>
            <person name="Yoder R."/>
            <person name="Zeng Q."/>
            <person name="Allshire R."/>
            <person name="Baulcombe D."/>
            <person name="Birren B.W."/>
            <person name="Brown W."/>
            <person name="Ekwall K."/>
            <person name="Kellis M."/>
            <person name="Leatherwood J."/>
            <person name="Levin H."/>
            <person name="Margalit H."/>
            <person name="Martienssen R."/>
            <person name="Nieduszynski C.A."/>
            <person name="Spatafora J.W."/>
            <person name="Friedman N."/>
            <person name="Dalgaard J.Z."/>
            <person name="Baumann P."/>
            <person name="Niki H."/>
            <person name="Regev A."/>
            <person name="Nusbaum C."/>
        </authorList>
    </citation>
    <scope>NUCLEOTIDE SEQUENCE [LARGE SCALE GENOMIC DNA]</scope>
    <source>
        <strain evidence="3">yFS286</strain>
    </source>
</reference>
<dbReference type="eggNOG" id="KOG3519">
    <property type="taxonomic scope" value="Eukaryota"/>
</dbReference>
<sequence>MSIPKMFQSRGKRIVSDTFPVTSFSCSLDETFAARRDSYPFGPEDSETQSLASISVKTEPILRSKDKQKTVLAVLLEFRDSEAAYVHDLHVARRYYAERLNGHVKKSEWKKVFQVFLELCQQATLFKSEISKAFDEEIANMTEEIQVSVRLKPSVAKIFLKWLPKLSSVYSRYCLDQDDIVKIVEKWSNSPSMSDYLQECDSMAKIESKSWNLDSFLVKPMQRFLKYPLLLNQLYKSASLGMIQDYVLLGEACHQSELASQRANEMKRRRDIVVDALKAVTDTQEILVLSTDTVSKKLSKLKTSINVFYIPEHEQIVSLIQDLFSSYSDLVALRTSICEWIKYSRMHYTHMHTFVDSYVHFCKETPSMQKWIPVSLELQNIAKGAILCLIEQCQKDVLKPMSKAIHYCRNPLYIADVWIRRASAFSKRRHSGLTIETDLESFPLLSNCLLEELPILLSLTRSTTDECIVAFSKSQATFYATVTKNLTPFVSSFSTVNFSNLKAIENLMDQTVNNSTKSV</sequence>
<dbReference type="InterPro" id="IPR000219">
    <property type="entry name" value="DH_dom"/>
</dbReference>
<dbReference type="Gene3D" id="1.20.900.10">
    <property type="entry name" value="Dbl homology (DH) domain"/>
    <property type="match status" value="1"/>
</dbReference>
<dbReference type="EMBL" id="KE503206">
    <property type="protein sequence ID" value="EPX75015.1"/>
    <property type="molecule type" value="Genomic_DNA"/>
</dbReference>
<dbReference type="PANTHER" id="PTHR22834:SF20">
    <property type="entry name" value="SH3 DOMAIN-CONTAINING PROTEIN"/>
    <property type="match status" value="1"/>
</dbReference>
<dbReference type="GO" id="GO:0005085">
    <property type="term" value="F:guanyl-nucleotide exchange factor activity"/>
    <property type="evidence" value="ECO:0007669"/>
    <property type="project" value="EnsemblFungi"/>
</dbReference>
<dbReference type="GO" id="GO:0032955">
    <property type="term" value="P:regulation of division septum assembly"/>
    <property type="evidence" value="ECO:0007669"/>
    <property type="project" value="TreeGrafter"/>
</dbReference>
<dbReference type="SUPFAM" id="SSF103657">
    <property type="entry name" value="BAR/IMD domain-like"/>
    <property type="match status" value="1"/>
</dbReference>
<dbReference type="PROSITE" id="PS50010">
    <property type="entry name" value="DH_2"/>
    <property type="match status" value="1"/>
</dbReference>
<dbReference type="InterPro" id="IPR027267">
    <property type="entry name" value="AH/BAR_dom_sf"/>
</dbReference>
<dbReference type="GO" id="GO:1905391">
    <property type="term" value="P:regulation of protein localization to cell division site involved in cell separation after cytokinesis"/>
    <property type="evidence" value="ECO:0007669"/>
    <property type="project" value="EnsemblFungi"/>
</dbReference>
<dbReference type="OrthoDB" id="10256089at2759"/>
<dbReference type="OMA" id="ECDSMAK"/>
<protein>
    <submittedName>
        <fullName evidence="2">RhoGEF Gef3</fullName>
    </submittedName>
</protein>
<name>S9RA62_SCHOY</name>
<dbReference type="InterPro" id="IPR051492">
    <property type="entry name" value="Dynamin-Rho_GEF"/>
</dbReference>
<accession>S9RA62</accession>
<evidence type="ECO:0000313" key="3">
    <source>
        <dbReference type="Proteomes" id="UP000016088"/>
    </source>
</evidence>
<dbReference type="GO" id="GO:0016192">
    <property type="term" value="P:vesicle-mediated transport"/>
    <property type="evidence" value="ECO:0007669"/>
    <property type="project" value="EnsemblFungi"/>
</dbReference>
<dbReference type="AlphaFoldDB" id="S9RA62"/>
<dbReference type="RefSeq" id="XP_013016441.1">
    <property type="nucleotide sequence ID" value="XM_013160987.1"/>
</dbReference>
<evidence type="ECO:0000259" key="1">
    <source>
        <dbReference type="PROSITE" id="PS50010"/>
    </source>
</evidence>
<dbReference type="SMART" id="SM00325">
    <property type="entry name" value="RhoGEF"/>
    <property type="match status" value="1"/>
</dbReference>
<dbReference type="GO" id="GO:0031991">
    <property type="term" value="P:regulation of actomyosin contractile ring contraction"/>
    <property type="evidence" value="ECO:0007669"/>
    <property type="project" value="TreeGrafter"/>
</dbReference>
<dbReference type="PANTHER" id="PTHR22834">
    <property type="entry name" value="NUCLEAR FUSION PROTEIN FUS2"/>
    <property type="match status" value="1"/>
</dbReference>
<dbReference type="HOGENOM" id="CLU_524923_0_0_1"/>
<keyword evidence="3" id="KW-1185">Reference proteome</keyword>